<dbReference type="GO" id="GO:0004674">
    <property type="term" value="F:protein serine/threonine kinase activity"/>
    <property type="evidence" value="ECO:0007669"/>
    <property type="project" value="UniProtKB-KW"/>
</dbReference>
<dbReference type="PANTHER" id="PTHR24353:SF111">
    <property type="match status" value="1"/>
</dbReference>
<comment type="caution">
    <text evidence="8">The sequence shown here is derived from an EMBL/GenBank/DDBJ whole genome shotgun (WGS) entry which is preliminary data.</text>
</comment>
<keyword evidence="3" id="KW-0547">Nucleotide-binding</keyword>
<evidence type="ECO:0000313" key="9">
    <source>
        <dbReference type="Proteomes" id="UP001174909"/>
    </source>
</evidence>
<dbReference type="SMART" id="SM00133">
    <property type="entry name" value="S_TK_X"/>
    <property type="match status" value="1"/>
</dbReference>
<evidence type="ECO:0000259" key="7">
    <source>
        <dbReference type="PROSITE" id="PS51285"/>
    </source>
</evidence>
<dbReference type="SUPFAM" id="SSF56112">
    <property type="entry name" value="Protein kinase-like (PK-like)"/>
    <property type="match status" value="1"/>
</dbReference>
<evidence type="ECO:0000256" key="3">
    <source>
        <dbReference type="ARBA" id="ARBA00022741"/>
    </source>
</evidence>
<dbReference type="Proteomes" id="UP001174909">
    <property type="component" value="Unassembled WGS sequence"/>
</dbReference>
<keyword evidence="4 8" id="KW-0418">Kinase</keyword>
<dbReference type="Gene3D" id="1.10.510.10">
    <property type="entry name" value="Transferase(Phosphotransferase) domain 1"/>
    <property type="match status" value="1"/>
</dbReference>
<protein>
    <submittedName>
        <fullName evidence="8">cGMP-dependent protein kinase 1</fullName>
    </submittedName>
</protein>
<keyword evidence="9" id="KW-1185">Reference proteome</keyword>
<sequence>MRTYNIILKGIDAIEFPKRISKWAQNLIKKLCRDSPAERLGYLRGGLRDIKCHRWFEGFDWIGLQKQKLIPPIIPTVRSAIDTSNFDHFPASQDETPPDDLSGWDAEFGTVEPTPCWLNH</sequence>
<reference evidence="8" key="1">
    <citation type="submission" date="2023-03" db="EMBL/GenBank/DDBJ databases">
        <authorList>
            <person name="Steffen K."/>
            <person name="Cardenas P."/>
        </authorList>
    </citation>
    <scope>NUCLEOTIDE SEQUENCE</scope>
</reference>
<evidence type="ECO:0000256" key="5">
    <source>
        <dbReference type="ARBA" id="ARBA00022840"/>
    </source>
</evidence>
<accession>A0AA35XJ40</accession>
<name>A0AA35XJ40_GEOBA</name>
<proteinExistence type="predicted"/>
<dbReference type="InterPro" id="IPR000961">
    <property type="entry name" value="AGC-kinase_C"/>
</dbReference>
<feature type="region of interest" description="Disordered" evidence="6">
    <location>
        <begin position="86"/>
        <end position="105"/>
    </location>
</feature>
<keyword evidence="2" id="KW-0808">Transferase</keyword>
<evidence type="ECO:0000256" key="2">
    <source>
        <dbReference type="ARBA" id="ARBA00022679"/>
    </source>
</evidence>
<feature type="domain" description="AGC-kinase C-terminal" evidence="7">
    <location>
        <begin position="57"/>
        <end position="120"/>
    </location>
</feature>
<gene>
    <name evidence="8" type="ORF">GBAR_LOCUS29668</name>
</gene>
<dbReference type="AlphaFoldDB" id="A0AA35XJ40"/>
<dbReference type="GO" id="GO:0005524">
    <property type="term" value="F:ATP binding"/>
    <property type="evidence" value="ECO:0007669"/>
    <property type="project" value="UniProtKB-KW"/>
</dbReference>
<evidence type="ECO:0000256" key="4">
    <source>
        <dbReference type="ARBA" id="ARBA00022777"/>
    </source>
</evidence>
<dbReference type="InterPro" id="IPR011009">
    <property type="entry name" value="Kinase-like_dom_sf"/>
</dbReference>
<keyword evidence="5" id="KW-0067">ATP-binding</keyword>
<dbReference type="Gene3D" id="3.30.200.20">
    <property type="entry name" value="Phosphorylase Kinase, domain 1"/>
    <property type="match status" value="1"/>
</dbReference>
<evidence type="ECO:0000256" key="6">
    <source>
        <dbReference type="SAM" id="MobiDB-lite"/>
    </source>
</evidence>
<organism evidence="8 9">
    <name type="scientific">Geodia barretti</name>
    <name type="common">Barrett's horny sponge</name>
    <dbReference type="NCBI Taxonomy" id="519541"/>
    <lineage>
        <taxon>Eukaryota</taxon>
        <taxon>Metazoa</taxon>
        <taxon>Porifera</taxon>
        <taxon>Demospongiae</taxon>
        <taxon>Heteroscleromorpha</taxon>
        <taxon>Tetractinellida</taxon>
        <taxon>Astrophorina</taxon>
        <taxon>Geodiidae</taxon>
        <taxon>Geodia</taxon>
    </lineage>
</organism>
<evidence type="ECO:0000313" key="8">
    <source>
        <dbReference type="EMBL" id="CAI8054341.1"/>
    </source>
</evidence>
<evidence type="ECO:0000256" key="1">
    <source>
        <dbReference type="ARBA" id="ARBA00022527"/>
    </source>
</evidence>
<dbReference type="PROSITE" id="PS51285">
    <property type="entry name" value="AGC_KINASE_CTER"/>
    <property type="match status" value="1"/>
</dbReference>
<keyword evidence="1" id="KW-0723">Serine/threonine-protein kinase</keyword>
<dbReference type="PANTHER" id="PTHR24353">
    <property type="entry name" value="CYCLIC NUCLEOTIDE-DEPENDENT PROTEIN KINASE"/>
    <property type="match status" value="1"/>
</dbReference>
<dbReference type="EMBL" id="CASHTH010004168">
    <property type="protein sequence ID" value="CAI8054341.1"/>
    <property type="molecule type" value="Genomic_DNA"/>
</dbReference>